<dbReference type="InterPro" id="IPR001849">
    <property type="entry name" value="PH_domain"/>
</dbReference>
<dbReference type="InterPro" id="IPR011993">
    <property type="entry name" value="PH-like_dom_sf"/>
</dbReference>
<accession>A0A830HVN1</accession>
<sequence length="322" mass="34045">MVAGKLSVTVHGADGLRGPAGLGSTGEQVDGPTHPYCVLRVGPDALHTGVALAGGVSPTFGETLTFMLHEGCTTASLEVFDANHSAAQGAMPPGMNGAVAPRKAGCMTGMSRTLALLSVGEPLDSMGSGQTGRGGVGDRASLGDDLNDAYASANDNPLYETGAASRADLCGSAVVALSGVFHTWVSPAMRVSLEGGGEVTLSLVFVPCKREGYLFRQRLSGASWDRYWFALMADGRLCYYTKPSKMWHEQRGVIRLETADRVGLSEKRPSGVAPECCFELAGRDCKRGNNARTYYMQARSADEGRAWLHDLESMHVLATRPL</sequence>
<dbReference type="InterPro" id="IPR035892">
    <property type="entry name" value="C2_domain_sf"/>
</dbReference>
<name>A0A830HVN1_9CHLO</name>
<dbReference type="Pfam" id="PF00168">
    <property type="entry name" value="C2"/>
    <property type="match status" value="1"/>
</dbReference>
<evidence type="ECO:0000313" key="3">
    <source>
        <dbReference type="EMBL" id="GHP11192.1"/>
    </source>
</evidence>
<dbReference type="Gene3D" id="2.30.29.30">
    <property type="entry name" value="Pleckstrin-homology domain (PH domain)/Phosphotyrosine-binding domain (PTB)"/>
    <property type="match status" value="1"/>
</dbReference>
<evidence type="ECO:0000313" key="4">
    <source>
        <dbReference type="Proteomes" id="UP000660262"/>
    </source>
</evidence>
<comment type="caution">
    <text evidence="3">The sequence shown here is derived from an EMBL/GenBank/DDBJ whole genome shotgun (WGS) entry which is preliminary data.</text>
</comment>
<dbReference type="Proteomes" id="UP000660262">
    <property type="component" value="Unassembled WGS sequence"/>
</dbReference>
<dbReference type="PROSITE" id="PS50003">
    <property type="entry name" value="PH_DOMAIN"/>
    <property type="match status" value="1"/>
</dbReference>
<feature type="domain" description="C2" evidence="2">
    <location>
        <begin position="1"/>
        <end position="114"/>
    </location>
</feature>
<evidence type="ECO:0000259" key="1">
    <source>
        <dbReference type="PROSITE" id="PS50003"/>
    </source>
</evidence>
<reference evidence="3" key="1">
    <citation type="submission" date="2020-10" db="EMBL/GenBank/DDBJ databases">
        <title>Unveiling of a novel bifunctional photoreceptor, Dualchrome1, isolated from a cosmopolitan green alga.</title>
        <authorList>
            <person name="Suzuki S."/>
            <person name="Kawachi M."/>
        </authorList>
    </citation>
    <scope>NUCLEOTIDE SEQUENCE</scope>
    <source>
        <strain evidence="3">NIES 2893</strain>
    </source>
</reference>
<protein>
    <recommendedName>
        <fullName evidence="5">PH domain-containing protein</fullName>
    </recommendedName>
</protein>
<organism evidence="3 4">
    <name type="scientific">Pycnococcus provasolii</name>
    <dbReference type="NCBI Taxonomy" id="41880"/>
    <lineage>
        <taxon>Eukaryota</taxon>
        <taxon>Viridiplantae</taxon>
        <taxon>Chlorophyta</taxon>
        <taxon>Pseudoscourfieldiophyceae</taxon>
        <taxon>Pseudoscourfieldiales</taxon>
        <taxon>Pycnococcaceae</taxon>
        <taxon>Pycnococcus</taxon>
    </lineage>
</organism>
<dbReference type="Pfam" id="PF00169">
    <property type="entry name" value="PH"/>
    <property type="match status" value="1"/>
</dbReference>
<dbReference type="Gene3D" id="2.60.40.150">
    <property type="entry name" value="C2 domain"/>
    <property type="match status" value="1"/>
</dbReference>
<evidence type="ECO:0008006" key="5">
    <source>
        <dbReference type="Google" id="ProtNLM"/>
    </source>
</evidence>
<dbReference type="SUPFAM" id="SSF50729">
    <property type="entry name" value="PH domain-like"/>
    <property type="match status" value="1"/>
</dbReference>
<dbReference type="SUPFAM" id="SSF49562">
    <property type="entry name" value="C2 domain (Calcium/lipid-binding domain, CaLB)"/>
    <property type="match status" value="1"/>
</dbReference>
<dbReference type="AlphaFoldDB" id="A0A830HVN1"/>
<feature type="domain" description="PH" evidence="1">
    <location>
        <begin position="207"/>
        <end position="316"/>
    </location>
</feature>
<dbReference type="InterPro" id="IPR000008">
    <property type="entry name" value="C2_dom"/>
</dbReference>
<proteinExistence type="predicted"/>
<dbReference type="SMART" id="SM00233">
    <property type="entry name" value="PH"/>
    <property type="match status" value="1"/>
</dbReference>
<keyword evidence="4" id="KW-1185">Reference proteome</keyword>
<dbReference type="PROSITE" id="PS50004">
    <property type="entry name" value="C2"/>
    <property type="match status" value="1"/>
</dbReference>
<gene>
    <name evidence="3" type="ORF">PPROV_000992200</name>
</gene>
<evidence type="ECO:0000259" key="2">
    <source>
        <dbReference type="PROSITE" id="PS50004"/>
    </source>
</evidence>
<dbReference type="EMBL" id="BNJQ01000033">
    <property type="protein sequence ID" value="GHP11192.1"/>
    <property type="molecule type" value="Genomic_DNA"/>
</dbReference>